<sequence length="263" mass="28996">MKRIYLLGVLSLFAISCSNDDDGGNSNNQTENFLPLTEGNYWVYNVQGTSLNGRDSVYFSGDTVINNNTYKKVKSKDPIATGFFSNAITNNGIRQENGKIYLSGTAGLNIAENLPFSINVTDFIIFDENASANQQLSLTEDSFSQDLGEYTLLFDYKLSSKAKSPLTNFTSGSEQYSTVTPTEITLNLSIKVSTTIQGFPLTLTLMEPQNVVVSTQYYAEQIGVVKSITDITYNLSQFPGIELPIPATSSEHQEEVLVDYNIE</sequence>
<comment type="caution">
    <text evidence="2">The sequence shown here is derived from an EMBL/GenBank/DDBJ whole genome shotgun (WGS) entry which is preliminary data.</text>
</comment>
<dbReference type="EMBL" id="JBHUMD010000026">
    <property type="protein sequence ID" value="MFD2602813.1"/>
    <property type="molecule type" value="Genomic_DNA"/>
</dbReference>
<organism evidence="2 3">
    <name type="scientific">Flavobacterium suzhouense</name>
    <dbReference type="NCBI Taxonomy" id="1529638"/>
    <lineage>
        <taxon>Bacteria</taxon>
        <taxon>Pseudomonadati</taxon>
        <taxon>Bacteroidota</taxon>
        <taxon>Flavobacteriia</taxon>
        <taxon>Flavobacteriales</taxon>
        <taxon>Flavobacteriaceae</taxon>
        <taxon>Flavobacterium</taxon>
    </lineage>
</organism>
<keyword evidence="1" id="KW-0732">Signal</keyword>
<protein>
    <recommendedName>
        <fullName evidence="4">Lipoprotein</fullName>
    </recommendedName>
</protein>
<accession>A0ABW5NXK7</accession>
<dbReference type="RefSeq" id="WP_379821253.1">
    <property type="nucleotide sequence ID" value="NZ_JBHUMD010000026.1"/>
</dbReference>
<proteinExistence type="predicted"/>
<feature type="chain" id="PRO_5046715843" description="Lipoprotein" evidence="1">
    <location>
        <begin position="21"/>
        <end position="263"/>
    </location>
</feature>
<keyword evidence="3" id="KW-1185">Reference proteome</keyword>
<evidence type="ECO:0000256" key="1">
    <source>
        <dbReference type="SAM" id="SignalP"/>
    </source>
</evidence>
<name>A0ABW5NXK7_9FLAO</name>
<dbReference type="Proteomes" id="UP001597480">
    <property type="component" value="Unassembled WGS sequence"/>
</dbReference>
<dbReference type="PROSITE" id="PS51257">
    <property type="entry name" value="PROKAR_LIPOPROTEIN"/>
    <property type="match status" value="1"/>
</dbReference>
<evidence type="ECO:0000313" key="3">
    <source>
        <dbReference type="Proteomes" id="UP001597480"/>
    </source>
</evidence>
<evidence type="ECO:0008006" key="4">
    <source>
        <dbReference type="Google" id="ProtNLM"/>
    </source>
</evidence>
<feature type="signal peptide" evidence="1">
    <location>
        <begin position="1"/>
        <end position="20"/>
    </location>
</feature>
<evidence type="ECO:0000313" key="2">
    <source>
        <dbReference type="EMBL" id="MFD2602813.1"/>
    </source>
</evidence>
<reference evidence="3" key="1">
    <citation type="journal article" date="2019" name="Int. J. Syst. Evol. Microbiol.">
        <title>The Global Catalogue of Microorganisms (GCM) 10K type strain sequencing project: providing services to taxonomists for standard genome sequencing and annotation.</title>
        <authorList>
            <consortium name="The Broad Institute Genomics Platform"/>
            <consortium name="The Broad Institute Genome Sequencing Center for Infectious Disease"/>
            <person name="Wu L."/>
            <person name="Ma J."/>
        </authorList>
    </citation>
    <scope>NUCLEOTIDE SEQUENCE [LARGE SCALE GENOMIC DNA]</scope>
    <source>
        <strain evidence="3">KCTC 42107</strain>
    </source>
</reference>
<gene>
    <name evidence="2" type="ORF">ACFSR3_12150</name>
</gene>